<evidence type="ECO:0000313" key="3">
    <source>
        <dbReference type="Proteomes" id="UP000324222"/>
    </source>
</evidence>
<dbReference type="Proteomes" id="UP000324222">
    <property type="component" value="Unassembled WGS sequence"/>
</dbReference>
<feature type="compositionally biased region" description="Basic and acidic residues" evidence="1">
    <location>
        <begin position="50"/>
        <end position="73"/>
    </location>
</feature>
<dbReference type="AlphaFoldDB" id="A0A5B7JZ22"/>
<keyword evidence="3" id="KW-1185">Reference proteome</keyword>
<accession>A0A5B7JZ22</accession>
<reference evidence="2 3" key="1">
    <citation type="submission" date="2019-05" db="EMBL/GenBank/DDBJ databases">
        <title>Another draft genome of Portunus trituberculatus and its Hox gene families provides insights of decapod evolution.</title>
        <authorList>
            <person name="Jeong J.-H."/>
            <person name="Song I."/>
            <person name="Kim S."/>
            <person name="Choi T."/>
            <person name="Kim D."/>
            <person name="Ryu S."/>
            <person name="Kim W."/>
        </authorList>
    </citation>
    <scope>NUCLEOTIDE SEQUENCE [LARGE SCALE GENOMIC DNA]</scope>
    <source>
        <tissue evidence="2">Muscle</tissue>
    </source>
</reference>
<evidence type="ECO:0000256" key="1">
    <source>
        <dbReference type="SAM" id="MobiDB-lite"/>
    </source>
</evidence>
<feature type="region of interest" description="Disordered" evidence="1">
    <location>
        <begin position="1"/>
        <end position="73"/>
    </location>
</feature>
<name>A0A5B7JZ22_PORTR</name>
<evidence type="ECO:0000313" key="2">
    <source>
        <dbReference type="EMBL" id="MPC98407.1"/>
    </source>
</evidence>
<comment type="caution">
    <text evidence="2">The sequence shown here is derived from an EMBL/GenBank/DDBJ whole genome shotgun (WGS) entry which is preliminary data.</text>
</comment>
<dbReference type="EMBL" id="VSRR010113964">
    <property type="protein sequence ID" value="MPC98407.1"/>
    <property type="molecule type" value="Genomic_DNA"/>
</dbReference>
<gene>
    <name evidence="2" type="ORF">E2C01_093777</name>
</gene>
<sequence>MKVSGKQETSQPARKQGSRHEQRSESWHERSMKSKTKLCKGQDASLSPRDVPEKSWMAHRDEWQEQAMKRIDV</sequence>
<protein>
    <submittedName>
        <fullName evidence="2">Uncharacterized protein</fullName>
    </submittedName>
</protein>
<proteinExistence type="predicted"/>
<feature type="compositionally biased region" description="Polar residues" evidence="1">
    <location>
        <begin position="1"/>
        <end position="13"/>
    </location>
</feature>
<feature type="compositionally biased region" description="Basic and acidic residues" evidence="1">
    <location>
        <begin position="18"/>
        <end position="32"/>
    </location>
</feature>
<organism evidence="2 3">
    <name type="scientific">Portunus trituberculatus</name>
    <name type="common">Swimming crab</name>
    <name type="synonym">Neptunus trituberculatus</name>
    <dbReference type="NCBI Taxonomy" id="210409"/>
    <lineage>
        <taxon>Eukaryota</taxon>
        <taxon>Metazoa</taxon>
        <taxon>Ecdysozoa</taxon>
        <taxon>Arthropoda</taxon>
        <taxon>Crustacea</taxon>
        <taxon>Multicrustacea</taxon>
        <taxon>Malacostraca</taxon>
        <taxon>Eumalacostraca</taxon>
        <taxon>Eucarida</taxon>
        <taxon>Decapoda</taxon>
        <taxon>Pleocyemata</taxon>
        <taxon>Brachyura</taxon>
        <taxon>Eubrachyura</taxon>
        <taxon>Portunoidea</taxon>
        <taxon>Portunidae</taxon>
        <taxon>Portuninae</taxon>
        <taxon>Portunus</taxon>
    </lineage>
</organism>